<dbReference type="EMBL" id="VXKE01000016">
    <property type="protein sequence ID" value="KAA8709048.1"/>
    <property type="molecule type" value="Genomic_DNA"/>
</dbReference>
<sequence length="382" mass="41713">MLGDRSVVARSLGRVLASVLLVVVCLCADTPNALSNDTLLLDKKTLESLLDGQESKRVDVVEILRAKERDLQGKSTQEKIEHYEKLLRSNGITPAPMPYKSGDYIQARFANADSSKKADLSKYYTSADKKSGAFASIMIGASRLSQLYTDGLYNKTNNVPKDEAGFVCTDTDKSGCKISGVFSNGEQGVEFVSNLFAFGGGFGYQKFFNPYLGSRLYGDGLLSAGKERIKDQAVGSFYYVLGGMNVDVLAELPFSLFAGQNRVLKDMAVGLYGGLSIGVLLLFDQANENLVKHTNGLTSKDVLWNYLLQVDYGFNLGASFSLTSRYKLDFGAKIPMSAVGLPSELRLGLESPASYSNGETLVSKDIVIKRTPFWYASFIMLF</sequence>
<evidence type="ECO:0000313" key="1">
    <source>
        <dbReference type="EMBL" id="KAA8709048.1"/>
    </source>
</evidence>
<dbReference type="Proteomes" id="UP000323707">
    <property type="component" value="Unassembled WGS sequence"/>
</dbReference>
<dbReference type="Pfam" id="PF01856">
    <property type="entry name" value="HP_OMP"/>
    <property type="match status" value="1"/>
</dbReference>
<protein>
    <submittedName>
        <fullName evidence="1">Outer membrane beta-barrel protein</fullName>
    </submittedName>
</protein>
<name>A0A5M9QKV7_9HELI</name>
<dbReference type="AlphaFoldDB" id="A0A5M9QKV7"/>
<dbReference type="InterPro" id="IPR002718">
    <property type="entry name" value="OMP_Helicobacter"/>
</dbReference>
<comment type="caution">
    <text evidence="1">The sequence shown here is derived from an EMBL/GenBank/DDBJ whole genome shotgun (WGS) entry which is preliminary data.</text>
</comment>
<accession>A0A5M9QKV7</accession>
<organism evidence="1 2">
    <name type="scientific">Helicobacter canis</name>
    <dbReference type="NCBI Taxonomy" id="29419"/>
    <lineage>
        <taxon>Bacteria</taxon>
        <taxon>Pseudomonadati</taxon>
        <taxon>Campylobacterota</taxon>
        <taxon>Epsilonproteobacteria</taxon>
        <taxon>Campylobacterales</taxon>
        <taxon>Helicobacteraceae</taxon>
        <taxon>Helicobacter</taxon>
    </lineage>
</organism>
<evidence type="ECO:0000313" key="2">
    <source>
        <dbReference type="Proteomes" id="UP000323707"/>
    </source>
</evidence>
<gene>
    <name evidence="1" type="ORF">F4V45_05425</name>
</gene>
<proteinExistence type="predicted"/>
<reference evidence="1 2" key="1">
    <citation type="submission" date="2019-09" db="EMBL/GenBank/DDBJ databases">
        <title>Draft genome sequence of various Type strains from the CCUG.</title>
        <authorList>
            <person name="Pineiro-Iglesias B."/>
            <person name="Tunovic T."/>
            <person name="Unosson C."/>
            <person name="Inganas E."/>
            <person name="Ohlen M."/>
            <person name="Cardew S."/>
            <person name="Jensie-Markopoulos S."/>
            <person name="Salva-Serra F."/>
            <person name="Jaen-Luchoro D."/>
            <person name="Karlsson R."/>
            <person name="Svensson-Stadler L."/>
            <person name="Chun J."/>
            <person name="Moore E."/>
        </authorList>
    </citation>
    <scope>NUCLEOTIDE SEQUENCE [LARGE SCALE GENOMIC DNA]</scope>
    <source>
        <strain evidence="1 2">CCUG 32756T</strain>
    </source>
</reference>
<dbReference type="RefSeq" id="WP_150337406.1">
    <property type="nucleotide sequence ID" value="NZ_JAERIX010000010.1"/>
</dbReference>